<dbReference type="NCBIfam" id="TIGR02595">
    <property type="entry name" value="PEP_CTERM"/>
    <property type="match status" value="1"/>
</dbReference>
<evidence type="ECO:0000313" key="2">
    <source>
        <dbReference type="EMBL" id="QID16689.1"/>
    </source>
</evidence>
<feature type="signal peptide" evidence="1">
    <location>
        <begin position="1"/>
        <end position="22"/>
    </location>
</feature>
<dbReference type="RefSeq" id="WP_173763857.1">
    <property type="nucleotide sequence ID" value="NZ_CP048836.1"/>
</dbReference>
<gene>
    <name evidence="2" type="ORF">G3580_03020</name>
</gene>
<dbReference type="AlphaFoldDB" id="A0A6C1B123"/>
<name>A0A6C1B123_9RHOO</name>
<dbReference type="InterPro" id="IPR013424">
    <property type="entry name" value="Ice-binding_C"/>
</dbReference>
<keyword evidence="1" id="KW-0732">Signal</keyword>
<evidence type="ECO:0000313" key="3">
    <source>
        <dbReference type="Proteomes" id="UP000501991"/>
    </source>
</evidence>
<accession>A0A6C1B123</accession>
<dbReference type="EMBL" id="CP048836">
    <property type="protein sequence ID" value="QID16689.1"/>
    <property type="molecule type" value="Genomic_DNA"/>
</dbReference>
<protein>
    <submittedName>
        <fullName evidence="2">PEP-CTERM sorting domain-containing protein</fullName>
    </submittedName>
</protein>
<evidence type="ECO:0000256" key="1">
    <source>
        <dbReference type="SAM" id="SignalP"/>
    </source>
</evidence>
<proteinExistence type="predicted"/>
<sequence>MNTGHLLALATGLALTMAPAHADPLSCDGDLSFIDGANTRIACSGDLVLDGNALSADESIWVHSDTRIEVIDATLRAPAIMLDALQINVAGRLSADGAISLGVPPTHSGDTIRWTDSGPVALAGDGIALSPGSRLTLWSDATRSGDGGPAAQAGGSIALSPHGQLTLSDGSMSPGSTISVVPEPTVWAMLLAGLTLLSWAPKRRR</sequence>
<keyword evidence="3" id="KW-1185">Reference proteome</keyword>
<organism evidence="2 3">
    <name type="scientific">Nitrogeniibacter mangrovi</name>
    <dbReference type="NCBI Taxonomy" id="2016596"/>
    <lineage>
        <taxon>Bacteria</taxon>
        <taxon>Pseudomonadati</taxon>
        <taxon>Pseudomonadota</taxon>
        <taxon>Betaproteobacteria</taxon>
        <taxon>Rhodocyclales</taxon>
        <taxon>Zoogloeaceae</taxon>
        <taxon>Nitrogeniibacter</taxon>
    </lineage>
</organism>
<feature type="chain" id="PRO_5025559004" evidence="1">
    <location>
        <begin position="23"/>
        <end position="205"/>
    </location>
</feature>
<dbReference type="KEGG" id="azq:G3580_03020"/>
<reference evidence="2 3" key="1">
    <citation type="submission" date="2020-02" db="EMBL/GenBank/DDBJ databases">
        <title>Nitrogenibacter mangrovi gen. nov., sp. nov. isolated from mangrove sediment, a denitrifying betaproteobacterium.</title>
        <authorList>
            <person name="Liao H."/>
            <person name="Tian Y."/>
        </authorList>
    </citation>
    <scope>NUCLEOTIDE SEQUENCE [LARGE SCALE GENOMIC DNA]</scope>
    <source>
        <strain evidence="2 3">M9-3-2</strain>
    </source>
</reference>
<dbReference type="Proteomes" id="UP000501991">
    <property type="component" value="Chromosome"/>
</dbReference>